<protein>
    <submittedName>
        <fullName evidence="1">Uncharacterized protein</fullName>
    </submittedName>
</protein>
<accession>A0ABD1XCQ2</accession>
<evidence type="ECO:0000313" key="2">
    <source>
        <dbReference type="Proteomes" id="UP001604277"/>
    </source>
</evidence>
<comment type="caution">
    <text evidence="1">The sequence shown here is derived from an EMBL/GenBank/DDBJ whole genome shotgun (WGS) entry which is preliminary data.</text>
</comment>
<dbReference type="EMBL" id="JBFOLJ010000001">
    <property type="protein sequence ID" value="KAL2559756.1"/>
    <property type="molecule type" value="Genomic_DNA"/>
</dbReference>
<evidence type="ECO:0000313" key="1">
    <source>
        <dbReference type="EMBL" id="KAL2559756.1"/>
    </source>
</evidence>
<keyword evidence="2" id="KW-1185">Reference proteome</keyword>
<name>A0ABD1XCQ2_9LAMI</name>
<reference evidence="2" key="1">
    <citation type="submission" date="2024-07" db="EMBL/GenBank/DDBJ databases">
        <title>Two chromosome-level genome assemblies of Korean endemic species Abeliophyllum distichum and Forsythia ovata (Oleaceae).</title>
        <authorList>
            <person name="Jang H."/>
        </authorList>
    </citation>
    <scope>NUCLEOTIDE SEQUENCE [LARGE SCALE GENOMIC DNA]</scope>
</reference>
<organism evidence="1 2">
    <name type="scientific">Forsythia ovata</name>
    <dbReference type="NCBI Taxonomy" id="205694"/>
    <lineage>
        <taxon>Eukaryota</taxon>
        <taxon>Viridiplantae</taxon>
        <taxon>Streptophyta</taxon>
        <taxon>Embryophyta</taxon>
        <taxon>Tracheophyta</taxon>
        <taxon>Spermatophyta</taxon>
        <taxon>Magnoliopsida</taxon>
        <taxon>eudicotyledons</taxon>
        <taxon>Gunneridae</taxon>
        <taxon>Pentapetalae</taxon>
        <taxon>asterids</taxon>
        <taxon>lamiids</taxon>
        <taxon>Lamiales</taxon>
        <taxon>Oleaceae</taxon>
        <taxon>Forsythieae</taxon>
        <taxon>Forsythia</taxon>
    </lineage>
</organism>
<sequence>MACHFQDPLEGIWDAIADALSASIQQASRQNQPPIPLYSRHFYACFMDYKRFDRDCVGRNNNGGVEALVETGGDRTFQNLWWCLLDNSTEPLETYTSDPPFDRSLPKGPVVPSPGIIGGFEFYVESFRIQY</sequence>
<dbReference type="Proteomes" id="UP001604277">
    <property type="component" value="Unassembled WGS sequence"/>
</dbReference>
<gene>
    <name evidence="1" type="ORF">Fot_04495</name>
</gene>
<dbReference type="AlphaFoldDB" id="A0ABD1XCQ2"/>
<proteinExistence type="predicted"/>